<name>A0A5C7VNE1_9PROT</name>
<comment type="pathway">
    <text evidence="2">Cell wall biogenesis; cell wall polysaccharide biosynthesis.</text>
</comment>
<dbReference type="InterPro" id="IPR009045">
    <property type="entry name" value="Zn_M74/Hedgehog-like"/>
</dbReference>
<comment type="cofactor">
    <cofactor evidence="1">
        <name>Zn(2+)</name>
        <dbReference type="ChEBI" id="CHEBI:29105"/>
    </cofactor>
</comment>
<evidence type="ECO:0000256" key="1">
    <source>
        <dbReference type="ARBA" id="ARBA00001947"/>
    </source>
</evidence>
<dbReference type="InterPro" id="IPR019546">
    <property type="entry name" value="TAT_signal_bac_arc"/>
</dbReference>
<keyword evidence="5" id="KW-0732">Signal</keyword>
<evidence type="ECO:0000256" key="2">
    <source>
        <dbReference type="ARBA" id="ARBA00004776"/>
    </source>
</evidence>
<organism evidence="13 14">
    <name type="scientific">Nitrosomonas oligotropha</name>
    <dbReference type="NCBI Taxonomy" id="42354"/>
    <lineage>
        <taxon>Bacteria</taxon>
        <taxon>Pseudomonadati</taxon>
        <taxon>Pseudomonadota</taxon>
        <taxon>Betaproteobacteria</taxon>
        <taxon>Nitrosomonadales</taxon>
        <taxon>Nitrosomonadaceae</taxon>
        <taxon>Nitrosomonas</taxon>
    </lineage>
</organism>
<evidence type="ECO:0000256" key="6">
    <source>
        <dbReference type="ARBA" id="ARBA00022801"/>
    </source>
</evidence>
<dbReference type="GO" id="GO:0046872">
    <property type="term" value="F:metal ion binding"/>
    <property type="evidence" value="ECO:0007669"/>
    <property type="project" value="UniProtKB-KW"/>
</dbReference>
<gene>
    <name evidence="13" type="ORF">E6Q60_10400</name>
</gene>
<keyword evidence="7" id="KW-0862">Zinc</keyword>
<keyword evidence="3" id="KW-0645">Protease</keyword>
<dbReference type="PANTHER" id="PTHR37425:SF1">
    <property type="entry name" value="OUTER MEMBRANE PROTEIN"/>
    <property type="match status" value="1"/>
</dbReference>
<evidence type="ECO:0000256" key="5">
    <source>
        <dbReference type="ARBA" id="ARBA00022729"/>
    </source>
</evidence>
<dbReference type="SUPFAM" id="SSF55166">
    <property type="entry name" value="Hedgehog/DD-peptidase"/>
    <property type="match status" value="1"/>
</dbReference>
<dbReference type="GO" id="GO:0008237">
    <property type="term" value="F:metallopeptidase activity"/>
    <property type="evidence" value="ECO:0007669"/>
    <property type="project" value="UniProtKB-KW"/>
</dbReference>
<evidence type="ECO:0000256" key="9">
    <source>
        <dbReference type="ARBA" id="ARBA00023316"/>
    </source>
</evidence>
<keyword evidence="6" id="KW-0378">Hydrolase</keyword>
<dbReference type="CDD" id="cd14844">
    <property type="entry name" value="Zn-DD-carboxypeptidase_like"/>
    <property type="match status" value="1"/>
</dbReference>
<feature type="region of interest" description="Disordered" evidence="12">
    <location>
        <begin position="1"/>
        <end position="21"/>
    </location>
</feature>
<dbReference type="AlphaFoldDB" id="A0A5C7VNE1"/>
<reference evidence="13 14" key="1">
    <citation type="submission" date="2018-09" db="EMBL/GenBank/DDBJ databases">
        <title>Metagenome Assembled Genomes from an Advanced Water Purification Facility.</title>
        <authorList>
            <person name="Stamps B.W."/>
            <person name="Spear J.R."/>
        </authorList>
    </citation>
    <scope>NUCLEOTIDE SEQUENCE [LARGE SCALE GENOMIC DNA]</scope>
    <source>
        <strain evidence="13">Bin_54_1</strain>
    </source>
</reference>
<dbReference type="GO" id="GO:0071555">
    <property type="term" value="P:cell wall organization"/>
    <property type="evidence" value="ECO:0007669"/>
    <property type="project" value="UniProtKB-KW"/>
</dbReference>
<dbReference type="InterPro" id="IPR010275">
    <property type="entry name" value="MepK"/>
</dbReference>
<keyword evidence="9" id="KW-0961">Cell wall biogenesis/degradation</keyword>
<dbReference type="PANTHER" id="PTHR37425">
    <property type="match status" value="1"/>
</dbReference>
<keyword evidence="4" id="KW-0479">Metal-binding</keyword>
<evidence type="ECO:0000256" key="10">
    <source>
        <dbReference type="ARBA" id="ARBA00093448"/>
    </source>
</evidence>
<dbReference type="Proteomes" id="UP000321055">
    <property type="component" value="Unassembled WGS sequence"/>
</dbReference>
<dbReference type="Pfam" id="PF05951">
    <property type="entry name" value="Peptidase_M15_2"/>
    <property type="match status" value="1"/>
</dbReference>
<dbReference type="Gene3D" id="3.30.1380.10">
    <property type="match status" value="1"/>
</dbReference>
<evidence type="ECO:0000256" key="11">
    <source>
        <dbReference type="ARBA" id="ARBA00093666"/>
    </source>
</evidence>
<evidence type="ECO:0000256" key="3">
    <source>
        <dbReference type="ARBA" id="ARBA00022670"/>
    </source>
</evidence>
<proteinExistence type="inferred from homology"/>
<protein>
    <recommendedName>
        <fullName evidence="11">Murein endopeptidase K</fullName>
    </recommendedName>
</protein>
<accession>A0A5C7VNE1</accession>
<dbReference type="InterPro" id="IPR006311">
    <property type="entry name" value="TAT_signal"/>
</dbReference>
<dbReference type="Pfam" id="PF10518">
    <property type="entry name" value="TAT_signal"/>
    <property type="match status" value="1"/>
</dbReference>
<keyword evidence="8" id="KW-0482">Metalloprotease</keyword>
<comment type="similarity">
    <text evidence="10">Belongs to the peptidase M15 family.</text>
</comment>
<evidence type="ECO:0000313" key="13">
    <source>
        <dbReference type="EMBL" id="TXI27216.1"/>
    </source>
</evidence>
<sequence length="201" mass="22575">MIRSLFNQANSSKSESEQTPELSRRRFLRAGLGACAALALPMTASTVHAAIRRPFEKKLSFLNLHTGERTQAVFWANGRYIPEGMRAINYVLRDHRTGDRRSIDPDLFDLLYLLQHRLGTRQEFHVISAYRSPATNAKLAEQSGGVAKNSMHTHGKAIDIRLPGRKLSDIRSAAMSLQAGGVGYYPSSNFIHLDTGNFRYW</sequence>
<comment type="caution">
    <text evidence="13">The sequence shown here is derived from an EMBL/GenBank/DDBJ whole genome shotgun (WGS) entry which is preliminary data.</text>
</comment>
<dbReference type="PROSITE" id="PS51318">
    <property type="entry name" value="TAT"/>
    <property type="match status" value="1"/>
</dbReference>
<evidence type="ECO:0000313" key="14">
    <source>
        <dbReference type="Proteomes" id="UP000321055"/>
    </source>
</evidence>
<evidence type="ECO:0000256" key="4">
    <source>
        <dbReference type="ARBA" id="ARBA00022723"/>
    </source>
</evidence>
<evidence type="ECO:0000256" key="12">
    <source>
        <dbReference type="SAM" id="MobiDB-lite"/>
    </source>
</evidence>
<dbReference type="GO" id="GO:0006508">
    <property type="term" value="P:proteolysis"/>
    <property type="evidence" value="ECO:0007669"/>
    <property type="project" value="UniProtKB-KW"/>
</dbReference>
<evidence type="ECO:0000256" key="7">
    <source>
        <dbReference type="ARBA" id="ARBA00022833"/>
    </source>
</evidence>
<evidence type="ECO:0000256" key="8">
    <source>
        <dbReference type="ARBA" id="ARBA00023049"/>
    </source>
</evidence>
<dbReference type="EMBL" id="SSFX01000082">
    <property type="protein sequence ID" value="TXI27216.1"/>
    <property type="molecule type" value="Genomic_DNA"/>
</dbReference>